<dbReference type="Pfam" id="PF09346">
    <property type="entry name" value="SMI1_KNR4"/>
    <property type="match status" value="1"/>
</dbReference>
<proteinExistence type="predicted"/>
<protein>
    <recommendedName>
        <fullName evidence="1">Knr4/Smi1-like domain-containing protein</fullName>
    </recommendedName>
</protein>
<dbReference type="Proteomes" id="UP000523007">
    <property type="component" value="Unassembled WGS sequence"/>
</dbReference>
<dbReference type="AlphaFoldDB" id="A0A7W7W1G7"/>
<dbReference type="SUPFAM" id="SSF160631">
    <property type="entry name" value="SMI1/KNR4-like"/>
    <property type="match status" value="1"/>
</dbReference>
<organism evidence="2 3">
    <name type="scientific">Lipingzhangella halophila</name>
    <dbReference type="NCBI Taxonomy" id="1783352"/>
    <lineage>
        <taxon>Bacteria</taxon>
        <taxon>Bacillati</taxon>
        <taxon>Actinomycetota</taxon>
        <taxon>Actinomycetes</taxon>
        <taxon>Streptosporangiales</taxon>
        <taxon>Nocardiopsidaceae</taxon>
        <taxon>Lipingzhangella</taxon>
    </lineage>
</organism>
<evidence type="ECO:0000259" key="1">
    <source>
        <dbReference type="SMART" id="SM00860"/>
    </source>
</evidence>
<evidence type="ECO:0000313" key="3">
    <source>
        <dbReference type="Proteomes" id="UP000523007"/>
    </source>
</evidence>
<dbReference type="SMART" id="SM00860">
    <property type="entry name" value="SMI1_KNR4"/>
    <property type="match status" value="1"/>
</dbReference>
<reference evidence="2 3" key="1">
    <citation type="submission" date="2020-08" db="EMBL/GenBank/DDBJ databases">
        <title>Sequencing the genomes of 1000 actinobacteria strains.</title>
        <authorList>
            <person name="Klenk H.-P."/>
        </authorList>
    </citation>
    <scope>NUCLEOTIDE SEQUENCE [LARGE SCALE GENOMIC DNA]</scope>
    <source>
        <strain evidence="2 3">DSM 102030</strain>
    </source>
</reference>
<gene>
    <name evidence="2" type="ORF">F4561_000490</name>
</gene>
<dbReference type="InterPro" id="IPR018958">
    <property type="entry name" value="Knr4/Smi1-like_dom"/>
</dbReference>
<keyword evidence="3" id="KW-1185">Reference proteome</keyword>
<dbReference type="RefSeq" id="WP_184574335.1">
    <property type="nucleotide sequence ID" value="NZ_JACHJT010000001.1"/>
</dbReference>
<dbReference type="EMBL" id="JACHJT010000001">
    <property type="protein sequence ID" value="MBB4929670.1"/>
    <property type="molecule type" value="Genomic_DNA"/>
</dbReference>
<dbReference type="Gene3D" id="3.40.1580.10">
    <property type="entry name" value="SMI1/KNR4-like"/>
    <property type="match status" value="1"/>
</dbReference>
<accession>A0A7W7W1G7</accession>
<dbReference type="InterPro" id="IPR037883">
    <property type="entry name" value="Knr4/Smi1-like_sf"/>
</dbReference>
<sequence>MSEETSRRYRDRTVFGPFAEAHPEEVRAVEDEIGRPLPPDYLAFLRVANGGLLNYAVRIPPGADGDILVFSTLYRLGRNAKGVYGRATLLGAYRSLPGTVFAEAFSAQGIAADSLLPIACDGGDNQLFLDLSPGGGGRILAFVFGLPAWTGTPRATGCGVLADGFHDYLDTLFIDEESAEWTWEYYVGDAAPEDPWRQAVEEWLDQGLPGWRTRPWAPR</sequence>
<feature type="domain" description="Knr4/Smi1-like" evidence="1">
    <location>
        <begin position="17"/>
        <end position="206"/>
    </location>
</feature>
<comment type="caution">
    <text evidence="2">The sequence shown here is derived from an EMBL/GenBank/DDBJ whole genome shotgun (WGS) entry which is preliminary data.</text>
</comment>
<evidence type="ECO:0000313" key="2">
    <source>
        <dbReference type="EMBL" id="MBB4929670.1"/>
    </source>
</evidence>
<name>A0A7W7W1G7_9ACTN</name>